<name>A0A7M1SQ69_9MICO</name>
<dbReference type="PROSITE" id="PS01037">
    <property type="entry name" value="SBP_BACTERIAL_1"/>
    <property type="match status" value="1"/>
</dbReference>
<dbReference type="InterPro" id="IPR006061">
    <property type="entry name" value="SBP_1_CS"/>
</dbReference>
<feature type="region of interest" description="Disordered" evidence="4">
    <location>
        <begin position="23"/>
        <end position="47"/>
    </location>
</feature>
<dbReference type="InterPro" id="IPR006059">
    <property type="entry name" value="SBP"/>
</dbReference>
<dbReference type="EMBL" id="CP063169">
    <property type="protein sequence ID" value="QOR69696.1"/>
    <property type="molecule type" value="Genomic_DNA"/>
</dbReference>
<evidence type="ECO:0000256" key="3">
    <source>
        <dbReference type="ARBA" id="ARBA00022729"/>
    </source>
</evidence>
<dbReference type="AlphaFoldDB" id="A0A7M1SQ69"/>
<feature type="signal peptide" evidence="5">
    <location>
        <begin position="1"/>
        <end position="20"/>
    </location>
</feature>
<protein>
    <submittedName>
        <fullName evidence="6">Extracellular solute-binding protein</fullName>
    </submittedName>
</protein>
<evidence type="ECO:0000313" key="7">
    <source>
        <dbReference type="Proteomes" id="UP000593758"/>
    </source>
</evidence>
<dbReference type="RefSeq" id="WP_193496258.1">
    <property type="nucleotide sequence ID" value="NZ_CP063169.1"/>
</dbReference>
<dbReference type="GO" id="GO:0055085">
    <property type="term" value="P:transmembrane transport"/>
    <property type="evidence" value="ECO:0007669"/>
    <property type="project" value="InterPro"/>
</dbReference>
<evidence type="ECO:0000256" key="2">
    <source>
        <dbReference type="ARBA" id="ARBA00022448"/>
    </source>
</evidence>
<reference evidence="6 7" key="1">
    <citation type="submission" date="2020-10" db="EMBL/GenBank/DDBJ databases">
        <title>Haloactinobacterium sp. RN3S43, a bacterium isolated from saline soil.</title>
        <authorList>
            <person name="Sun J.-Q."/>
        </authorList>
    </citation>
    <scope>NUCLEOTIDE SEQUENCE [LARGE SCALE GENOMIC DNA]</scope>
    <source>
        <strain evidence="6 7">RN3S43</strain>
    </source>
</reference>
<dbReference type="Proteomes" id="UP000593758">
    <property type="component" value="Chromosome"/>
</dbReference>
<dbReference type="InterPro" id="IPR050490">
    <property type="entry name" value="Bact_solute-bd_prot1"/>
</dbReference>
<comment type="similarity">
    <text evidence="1">Belongs to the bacterial solute-binding protein 1 family.</text>
</comment>
<proteinExistence type="inferred from homology"/>
<dbReference type="SUPFAM" id="SSF53850">
    <property type="entry name" value="Periplasmic binding protein-like II"/>
    <property type="match status" value="1"/>
</dbReference>
<evidence type="ECO:0000256" key="1">
    <source>
        <dbReference type="ARBA" id="ARBA00008520"/>
    </source>
</evidence>
<feature type="chain" id="PRO_5038982468" evidence="5">
    <location>
        <begin position="21"/>
        <end position="432"/>
    </location>
</feature>
<dbReference type="KEGG" id="halt:IM660_13595"/>
<sequence>MRSRTTTGLALLTGAALALSACSGGDVPEPGDGGNGDGNGDDGSSAEVTLDFFTDKAAWEPSFEDMNTASDGLAPQLSFTGYSDPTAYDAFIKQSFRTDERPDLFTWHTGDRLGELVEQGLVAETTDIWDQAIADGYVSEDLAANYTYDGKQYCVPLNVVYWVIYYNQDVFDEHGLDVPTTWEEFTAVANTLVDAGVVPLHQMNIIFEFVWFQAILAGMDPEAYDGLSDGSVSYTDPTVVEAMETWHQMQSDGYFIDPGVTTDPQTLLQTGETAMAYFGTFFTGQLTDLGMVSGEDYGMFVLPSVDPGLADTPVVVETGPLCVGTDSENEQAALDYSAWWMGTDAQSAWSDSRGDVSFNPNATVTDEALAEITAQVTGDGYQQLRRYLEATPTPIYTVAAEEFGAFVTNNDDPMGHLEAIQAEADAYWADQG</sequence>
<evidence type="ECO:0000313" key="6">
    <source>
        <dbReference type="EMBL" id="QOR69696.1"/>
    </source>
</evidence>
<keyword evidence="3 5" id="KW-0732">Signal</keyword>
<keyword evidence="2" id="KW-0813">Transport</keyword>
<accession>A0A7M1SQ69</accession>
<dbReference type="PANTHER" id="PTHR43649">
    <property type="entry name" value="ARABINOSE-BINDING PROTEIN-RELATED"/>
    <property type="match status" value="1"/>
</dbReference>
<dbReference type="Pfam" id="PF13416">
    <property type="entry name" value="SBP_bac_8"/>
    <property type="match status" value="1"/>
</dbReference>
<dbReference type="PROSITE" id="PS51257">
    <property type="entry name" value="PROKAR_LIPOPROTEIN"/>
    <property type="match status" value="1"/>
</dbReference>
<evidence type="ECO:0000256" key="4">
    <source>
        <dbReference type="SAM" id="MobiDB-lite"/>
    </source>
</evidence>
<evidence type="ECO:0000256" key="5">
    <source>
        <dbReference type="SAM" id="SignalP"/>
    </source>
</evidence>
<organism evidence="6 7">
    <name type="scientific">Ruania alkalisoli</name>
    <dbReference type="NCBI Taxonomy" id="2779775"/>
    <lineage>
        <taxon>Bacteria</taxon>
        <taxon>Bacillati</taxon>
        <taxon>Actinomycetota</taxon>
        <taxon>Actinomycetes</taxon>
        <taxon>Micrococcales</taxon>
        <taxon>Ruaniaceae</taxon>
        <taxon>Ruania</taxon>
    </lineage>
</organism>
<gene>
    <name evidence="6" type="ORF">IM660_13595</name>
</gene>
<dbReference type="Gene3D" id="3.40.190.10">
    <property type="entry name" value="Periplasmic binding protein-like II"/>
    <property type="match status" value="2"/>
</dbReference>
<keyword evidence="7" id="KW-1185">Reference proteome</keyword>